<reference evidence="9" key="1">
    <citation type="submission" date="2016-06" db="UniProtKB">
        <authorList>
            <consortium name="WormBaseParasite"/>
        </authorList>
    </citation>
    <scope>IDENTIFICATION</scope>
</reference>
<protein>
    <submittedName>
        <fullName evidence="9">G_PROTEIN_RECEP_F1_2 domain-containing protein</fullName>
    </submittedName>
</protein>
<reference evidence="7 8" key="2">
    <citation type="submission" date="2018-11" db="EMBL/GenBank/DDBJ databases">
        <authorList>
            <consortium name="Pathogen Informatics"/>
        </authorList>
    </citation>
    <scope>NUCLEOTIDE SEQUENCE [LARGE SCALE GENOMIC DNA]</scope>
</reference>
<evidence type="ECO:0000313" key="9">
    <source>
        <dbReference type="WBParaSite" id="SBAD_0000328601-mRNA-1"/>
    </source>
</evidence>
<feature type="transmembrane region" description="Helical" evidence="5">
    <location>
        <begin position="53"/>
        <end position="72"/>
    </location>
</feature>
<dbReference type="EMBL" id="UZAM01007592">
    <property type="protein sequence ID" value="VDP00183.1"/>
    <property type="molecule type" value="Genomic_DNA"/>
</dbReference>
<evidence type="ECO:0000313" key="7">
    <source>
        <dbReference type="EMBL" id="VDP00183.1"/>
    </source>
</evidence>
<keyword evidence="4 5" id="KW-0472">Membrane</keyword>
<evidence type="ECO:0000256" key="4">
    <source>
        <dbReference type="ARBA" id="ARBA00023136"/>
    </source>
</evidence>
<gene>
    <name evidence="7" type="ORF">SBAD_LOCUS3144</name>
</gene>
<dbReference type="SUPFAM" id="SSF81321">
    <property type="entry name" value="Family A G protein-coupled receptor-like"/>
    <property type="match status" value="1"/>
</dbReference>
<keyword evidence="3 5" id="KW-1133">Transmembrane helix</keyword>
<evidence type="ECO:0000256" key="5">
    <source>
        <dbReference type="SAM" id="Phobius"/>
    </source>
</evidence>
<name>A0A183IHP5_9BILA</name>
<dbReference type="PROSITE" id="PS50262">
    <property type="entry name" value="G_PROTEIN_RECEP_F1_2"/>
    <property type="match status" value="1"/>
</dbReference>
<organism evidence="9">
    <name type="scientific">Soboliphyme baturini</name>
    <dbReference type="NCBI Taxonomy" id="241478"/>
    <lineage>
        <taxon>Eukaryota</taxon>
        <taxon>Metazoa</taxon>
        <taxon>Ecdysozoa</taxon>
        <taxon>Nematoda</taxon>
        <taxon>Enoplea</taxon>
        <taxon>Dorylaimia</taxon>
        <taxon>Dioctophymatida</taxon>
        <taxon>Dioctophymatoidea</taxon>
        <taxon>Soboliphymatidae</taxon>
        <taxon>Soboliphyme</taxon>
    </lineage>
</organism>
<dbReference type="AlphaFoldDB" id="A0A183IHP5"/>
<evidence type="ECO:0000259" key="6">
    <source>
        <dbReference type="PROSITE" id="PS50262"/>
    </source>
</evidence>
<dbReference type="Proteomes" id="UP000270296">
    <property type="component" value="Unassembled WGS sequence"/>
</dbReference>
<feature type="transmembrane region" description="Helical" evidence="5">
    <location>
        <begin position="225"/>
        <end position="243"/>
    </location>
</feature>
<feature type="domain" description="G-protein coupled receptors family 1 profile" evidence="6">
    <location>
        <begin position="1"/>
        <end position="212"/>
    </location>
</feature>
<keyword evidence="2 5" id="KW-0812">Transmembrane</keyword>
<feature type="transmembrane region" description="Helical" evidence="5">
    <location>
        <begin position="93"/>
        <end position="114"/>
    </location>
</feature>
<feature type="transmembrane region" description="Helical" evidence="5">
    <location>
        <begin position="192"/>
        <end position="213"/>
    </location>
</feature>
<evidence type="ECO:0000256" key="3">
    <source>
        <dbReference type="ARBA" id="ARBA00022989"/>
    </source>
</evidence>
<evidence type="ECO:0000256" key="1">
    <source>
        <dbReference type="ARBA" id="ARBA00004370"/>
    </source>
</evidence>
<proteinExistence type="predicted"/>
<dbReference type="WBParaSite" id="SBAD_0000328601-mRNA-1">
    <property type="protein sequence ID" value="SBAD_0000328601-mRNA-1"/>
    <property type="gene ID" value="SBAD_0000328601"/>
</dbReference>
<accession>A0A183IHP5</accession>
<feature type="transmembrane region" description="Helical" evidence="5">
    <location>
        <begin position="144"/>
        <end position="165"/>
    </location>
</feature>
<dbReference type="InterPro" id="IPR017452">
    <property type="entry name" value="GPCR_Rhodpsn_7TM"/>
</dbReference>
<keyword evidence="8" id="KW-1185">Reference proteome</keyword>
<sequence length="271" mass="30538">MACSNGHLEYNGFIVPSLLNSVAYVYESLTDLLSKDKAVSISSTRISCMTTNMYISLYTFGETASPLVLLLLSLDRCLAMLSPKAYARLTPRAAAVCIFLVYTCSLIEVTALWIKSRWNDHISLVSSRCSHIETIGLSSYRVHVIGIIVSGIVSIIFSVTSLAVMRWRIKSTRNEILRFVQMRREPTITRRIAVLVTAAFLLQVLPMTVFLIHLDGSMLAGIENFIWLPYISSLIFNTMWCAFRQKELKLAIKRMLKIPIDHLCFCLSKVA</sequence>
<dbReference type="Gene3D" id="1.20.1070.10">
    <property type="entry name" value="Rhodopsin 7-helix transmembrane proteins"/>
    <property type="match status" value="1"/>
</dbReference>
<dbReference type="GO" id="GO:0016020">
    <property type="term" value="C:membrane"/>
    <property type="evidence" value="ECO:0007669"/>
    <property type="project" value="UniProtKB-SubCell"/>
</dbReference>
<evidence type="ECO:0000313" key="8">
    <source>
        <dbReference type="Proteomes" id="UP000270296"/>
    </source>
</evidence>
<comment type="subcellular location">
    <subcellularLocation>
        <location evidence="1">Membrane</location>
    </subcellularLocation>
</comment>
<evidence type="ECO:0000256" key="2">
    <source>
        <dbReference type="ARBA" id="ARBA00022692"/>
    </source>
</evidence>